<dbReference type="EMBL" id="CP009498">
    <property type="protein sequence ID" value="AKL97804.1"/>
    <property type="molecule type" value="Genomic_DNA"/>
</dbReference>
<dbReference type="EC" id="5.3.1.24" evidence="3 9"/>
<dbReference type="Proteomes" id="UP000035337">
    <property type="component" value="Chromosome"/>
</dbReference>
<dbReference type="PANTHER" id="PTHR42894">
    <property type="entry name" value="N-(5'-PHOSPHORIBOSYL)ANTHRANILATE ISOMERASE"/>
    <property type="match status" value="1"/>
</dbReference>
<reference evidence="11" key="1">
    <citation type="submission" date="2014-09" db="EMBL/GenBank/DDBJ databases">
        <title>Complete genome sequence of Endomicrobium proavitum.</title>
        <authorList>
            <person name="Zheng H."/>
        </authorList>
    </citation>
    <scope>NUCLEOTIDE SEQUENCE [LARGE SCALE GENOMIC DNA]</scope>
    <source>
        <strain evidence="11">Rsa215</strain>
    </source>
</reference>
<keyword evidence="12" id="KW-1185">Reference proteome</keyword>
<name>A0A0G3WJX2_9BACT</name>
<evidence type="ECO:0000256" key="4">
    <source>
        <dbReference type="ARBA" id="ARBA00022272"/>
    </source>
</evidence>
<evidence type="ECO:0000313" key="11">
    <source>
        <dbReference type="EMBL" id="AKL97804.1"/>
    </source>
</evidence>
<dbReference type="RefSeq" id="WP_052570170.1">
    <property type="nucleotide sequence ID" value="NZ_CP009498.1"/>
</dbReference>
<dbReference type="OrthoDB" id="9786954at2"/>
<dbReference type="Pfam" id="PF00697">
    <property type="entry name" value="PRAI"/>
    <property type="match status" value="1"/>
</dbReference>
<dbReference type="CDD" id="cd00405">
    <property type="entry name" value="PRAI"/>
    <property type="match status" value="1"/>
</dbReference>
<comment type="pathway">
    <text evidence="2 9">Amino-acid biosynthesis; L-tryptophan biosynthesis; L-tryptophan from chorismate: step 3/5.</text>
</comment>
<accession>A0A0G3WJX2</accession>
<gene>
    <name evidence="9 11" type="primary">trpF</name>
    <name evidence="11" type="ORF">Epro_0425</name>
</gene>
<evidence type="ECO:0000256" key="9">
    <source>
        <dbReference type="HAMAP-Rule" id="MF_00135"/>
    </source>
</evidence>
<evidence type="ECO:0000313" key="12">
    <source>
        <dbReference type="Proteomes" id="UP000035337"/>
    </source>
</evidence>
<keyword evidence="5 9" id="KW-0028">Amino-acid biosynthesis</keyword>
<keyword evidence="8 9" id="KW-0413">Isomerase</keyword>
<dbReference type="STRING" id="1408281.Epro_0425"/>
<sequence>MAKVKICGLANYNDSLDATNLGADFLGFHFIKESPKKVSEKMVIDIVSKLPPFVIPVGVFADADQKLIEKTIKKCGLKNVQFNGIEAPEFCAAAKAALGVKVFKFFKLENESDAEKLSLYAGNVDYFVLDVSYLDGETVKHNFELAAKAVNLNVPVFVSGRITPEEVKEALEKVAPYGVDADGGIERLPKRKDYDKMNNLIRYAHGLK</sequence>
<evidence type="ECO:0000256" key="5">
    <source>
        <dbReference type="ARBA" id="ARBA00022605"/>
    </source>
</evidence>
<comment type="catalytic activity">
    <reaction evidence="1 9">
        <text>N-(5-phospho-beta-D-ribosyl)anthranilate = 1-(2-carboxyphenylamino)-1-deoxy-D-ribulose 5-phosphate</text>
        <dbReference type="Rhea" id="RHEA:21540"/>
        <dbReference type="ChEBI" id="CHEBI:18277"/>
        <dbReference type="ChEBI" id="CHEBI:58613"/>
        <dbReference type="EC" id="5.3.1.24"/>
    </reaction>
</comment>
<evidence type="ECO:0000256" key="7">
    <source>
        <dbReference type="ARBA" id="ARBA00023141"/>
    </source>
</evidence>
<organism evidence="11 12">
    <name type="scientific">Endomicrobium proavitum</name>
    <dbReference type="NCBI Taxonomy" id="1408281"/>
    <lineage>
        <taxon>Bacteria</taxon>
        <taxon>Pseudomonadati</taxon>
        <taxon>Elusimicrobiota</taxon>
        <taxon>Endomicrobiia</taxon>
        <taxon>Endomicrobiales</taxon>
        <taxon>Endomicrobiaceae</taxon>
        <taxon>Endomicrobium</taxon>
    </lineage>
</organism>
<dbReference type="GO" id="GO:0004640">
    <property type="term" value="F:phosphoribosylanthranilate isomerase activity"/>
    <property type="evidence" value="ECO:0007669"/>
    <property type="project" value="UniProtKB-UniRule"/>
</dbReference>
<evidence type="ECO:0000256" key="1">
    <source>
        <dbReference type="ARBA" id="ARBA00001164"/>
    </source>
</evidence>
<dbReference type="Gene3D" id="3.20.20.70">
    <property type="entry name" value="Aldolase class I"/>
    <property type="match status" value="1"/>
</dbReference>
<dbReference type="PANTHER" id="PTHR42894:SF1">
    <property type="entry name" value="N-(5'-PHOSPHORIBOSYL)ANTHRANILATE ISOMERASE"/>
    <property type="match status" value="1"/>
</dbReference>
<evidence type="ECO:0000256" key="2">
    <source>
        <dbReference type="ARBA" id="ARBA00004664"/>
    </source>
</evidence>
<dbReference type="GO" id="GO:0000162">
    <property type="term" value="P:L-tryptophan biosynthetic process"/>
    <property type="evidence" value="ECO:0007669"/>
    <property type="project" value="UniProtKB-UniRule"/>
</dbReference>
<dbReference type="HAMAP" id="MF_00135">
    <property type="entry name" value="PRAI"/>
    <property type="match status" value="1"/>
</dbReference>
<keyword evidence="6 9" id="KW-0822">Tryptophan biosynthesis</keyword>
<dbReference type="InterPro" id="IPR044643">
    <property type="entry name" value="TrpF_fam"/>
</dbReference>
<dbReference type="SUPFAM" id="SSF51366">
    <property type="entry name" value="Ribulose-phoshate binding barrel"/>
    <property type="match status" value="1"/>
</dbReference>
<dbReference type="UniPathway" id="UPA00035">
    <property type="reaction ID" value="UER00042"/>
</dbReference>
<keyword evidence="7 9" id="KW-0057">Aromatic amino acid biosynthesis</keyword>
<proteinExistence type="inferred from homology"/>
<dbReference type="InterPro" id="IPR013785">
    <property type="entry name" value="Aldolase_TIM"/>
</dbReference>
<evidence type="ECO:0000259" key="10">
    <source>
        <dbReference type="Pfam" id="PF00697"/>
    </source>
</evidence>
<feature type="domain" description="N-(5'phosphoribosyl) anthranilate isomerase (PRAI)" evidence="10">
    <location>
        <begin position="4"/>
        <end position="201"/>
    </location>
</feature>
<dbReference type="InterPro" id="IPR011060">
    <property type="entry name" value="RibuloseP-bd_barrel"/>
</dbReference>
<dbReference type="AlphaFoldDB" id="A0A0G3WJX2"/>
<dbReference type="InterPro" id="IPR001240">
    <property type="entry name" value="PRAI_dom"/>
</dbReference>
<evidence type="ECO:0000256" key="6">
    <source>
        <dbReference type="ARBA" id="ARBA00022822"/>
    </source>
</evidence>
<dbReference type="KEGG" id="epo:Epro_0425"/>
<evidence type="ECO:0000256" key="3">
    <source>
        <dbReference type="ARBA" id="ARBA00012572"/>
    </source>
</evidence>
<protein>
    <recommendedName>
        <fullName evidence="4 9">N-(5'-phosphoribosyl)anthranilate isomerase</fullName>
        <shortName evidence="9">PRAI</shortName>
        <ecNumber evidence="3 9">5.3.1.24</ecNumber>
    </recommendedName>
</protein>
<evidence type="ECO:0000256" key="8">
    <source>
        <dbReference type="ARBA" id="ARBA00023235"/>
    </source>
</evidence>
<comment type="similarity">
    <text evidence="9">Belongs to the TrpF family.</text>
</comment>